<feature type="domain" description="PpiC" evidence="7">
    <location>
        <begin position="134"/>
        <end position="245"/>
    </location>
</feature>
<dbReference type="InterPro" id="IPR000297">
    <property type="entry name" value="PPIase_PpiC"/>
</dbReference>
<dbReference type="Gene3D" id="2.60.200.20">
    <property type="match status" value="1"/>
</dbReference>
<comment type="catalytic activity">
    <reaction evidence="1 5">
        <text>[protein]-peptidylproline (omega=180) = [protein]-peptidylproline (omega=0)</text>
        <dbReference type="Rhea" id="RHEA:16237"/>
        <dbReference type="Rhea" id="RHEA-COMP:10747"/>
        <dbReference type="Rhea" id="RHEA-COMP:10748"/>
        <dbReference type="ChEBI" id="CHEBI:83833"/>
        <dbReference type="ChEBI" id="CHEBI:83834"/>
        <dbReference type="EC" id="5.2.1.8"/>
    </reaction>
</comment>
<dbReference type="SUPFAM" id="SSF54534">
    <property type="entry name" value="FKBP-like"/>
    <property type="match status" value="1"/>
</dbReference>
<keyword evidence="2 4" id="KW-0697">Rotamase</keyword>
<dbReference type="EMBL" id="JALJOT010000002">
    <property type="protein sequence ID" value="KAK9917568.1"/>
    <property type="molecule type" value="Genomic_DNA"/>
</dbReference>
<gene>
    <name evidence="8" type="ORF">WJX75_005849</name>
</gene>
<dbReference type="PROSITE" id="PS01096">
    <property type="entry name" value="PPIC_PPIASE_1"/>
    <property type="match status" value="1"/>
</dbReference>
<dbReference type="PANTHER" id="PTHR10657">
    <property type="entry name" value="PEPTIDYL-PROLYL CIS-TRANS ISOMERASE"/>
    <property type="match status" value="1"/>
</dbReference>
<dbReference type="PANTHER" id="PTHR10657:SF4">
    <property type="entry name" value="PEPTIDYL-PROLYL CIS-TRANS ISOMERASE-RELATED"/>
    <property type="match status" value="1"/>
</dbReference>
<keyword evidence="9" id="KW-1185">Reference proteome</keyword>
<evidence type="ECO:0000256" key="3">
    <source>
        <dbReference type="ARBA" id="ARBA00023235"/>
    </source>
</evidence>
<dbReference type="Gene3D" id="3.10.50.40">
    <property type="match status" value="1"/>
</dbReference>
<dbReference type="Pfam" id="PF00639">
    <property type="entry name" value="Rotamase"/>
    <property type="match status" value="1"/>
</dbReference>
<feature type="domain" description="FHA" evidence="6">
    <location>
        <begin position="39"/>
        <end position="90"/>
    </location>
</feature>
<name>A0ABR2Z0E3_9CHLO</name>
<dbReference type="InterPro" id="IPR023058">
    <property type="entry name" value="PPIase_PpiC_CS"/>
</dbReference>
<organism evidence="8 9">
    <name type="scientific">Coccomyxa subellipsoidea</name>
    <dbReference type="NCBI Taxonomy" id="248742"/>
    <lineage>
        <taxon>Eukaryota</taxon>
        <taxon>Viridiplantae</taxon>
        <taxon>Chlorophyta</taxon>
        <taxon>core chlorophytes</taxon>
        <taxon>Trebouxiophyceae</taxon>
        <taxon>Trebouxiophyceae incertae sedis</taxon>
        <taxon>Coccomyxaceae</taxon>
        <taxon>Coccomyxa</taxon>
    </lineage>
</organism>
<accession>A0ABR2Z0E3</accession>
<dbReference type="PROSITE" id="PS50198">
    <property type="entry name" value="PPIC_PPIASE_2"/>
    <property type="match status" value="1"/>
</dbReference>
<dbReference type="PROSITE" id="PS50006">
    <property type="entry name" value="FHA_DOMAIN"/>
    <property type="match status" value="1"/>
</dbReference>
<keyword evidence="3 4" id="KW-0413">Isomerase</keyword>
<comment type="caution">
    <text evidence="8">The sequence shown here is derived from an EMBL/GenBank/DDBJ whole genome shotgun (WGS) entry which is preliminary data.</text>
</comment>
<evidence type="ECO:0000313" key="8">
    <source>
        <dbReference type="EMBL" id="KAK9917568.1"/>
    </source>
</evidence>
<protein>
    <recommendedName>
        <fullName evidence="5">Peptidyl-prolyl cis-trans isomerase</fullName>
        <ecNumber evidence="5">5.2.1.8</ecNumber>
    </recommendedName>
</protein>
<proteinExistence type="predicted"/>
<evidence type="ECO:0000256" key="2">
    <source>
        <dbReference type="ARBA" id="ARBA00023110"/>
    </source>
</evidence>
<evidence type="ECO:0000313" key="9">
    <source>
        <dbReference type="Proteomes" id="UP001491310"/>
    </source>
</evidence>
<dbReference type="InterPro" id="IPR046357">
    <property type="entry name" value="PPIase_dom_sf"/>
</dbReference>
<dbReference type="InterPro" id="IPR008984">
    <property type="entry name" value="SMAD_FHA_dom_sf"/>
</dbReference>
<evidence type="ECO:0000256" key="4">
    <source>
        <dbReference type="PROSITE-ProRule" id="PRU00278"/>
    </source>
</evidence>
<dbReference type="EC" id="5.2.1.8" evidence="5"/>
<sequence length="245" mass="26963">MAFVPPGWATQPSRTASLKVISESGSLIESFPIDSKPFYVFGRIAETSDITLGDSSCSRSHAALVHHEDGRLFLIDLQSSQGTYLDGRRLPANKPTQVSNTNVLNFGTLTQQYVVECETAGTKRKKPDNENMDKGTVKASHLLVKHRDSRRPSSWKEPKVTRSKEEALEKIQLFREQLTDGHADFAQLAAAESHCSSARRGGDLGEFGPGQMQKPFEDATYALKVGELSQPVFTDSGVHLIMRTA</sequence>
<reference evidence="8 9" key="1">
    <citation type="journal article" date="2024" name="Nat. Commun.">
        <title>Phylogenomics reveals the evolutionary origins of lichenization in chlorophyte algae.</title>
        <authorList>
            <person name="Puginier C."/>
            <person name="Libourel C."/>
            <person name="Otte J."/>
            <person name="Skaloud P."/>
            <person name="Haon M."/>
            <person name="Grisel S."/>
            <person name="Petersen M."/>
            <person name="Berrin J.G."/>
            <person name="Delaux P.M."/>
            <person name="Dal Grande F."/>
            <person name="Keller J."/>
        </authorList>
    </citation>
    <scope>NUCLEOTIDE SEQUENCE [LARGE SCALE GENOMIC DNA]</scope>
    <source>
        <strain evidence="8 9">SAG 216-7</strain>
    </source>
</reference>
<dbReference type="InterPro" id="IPR051370">
    <property type="entry name" value="PPIase_Pin1"/>
</dbReference>
<evidence type="ECO:0000259" key="7">
    <source>
        <dbReference type="PROSITE" id="PS50198"/>
    </source>
</evidence>
<dbReference type="Pfam" id="PF00498">
    <property type="entry name" value="FHA"/>
    <property type="match status" value="1"/>
</dbReference>
<dbReference type="SUPFAM" id="SSF49879">
    <property type="entry name" value="SMAD/FHA domain"/>
    <property type="match status" value="1"/>
</dbReference>
<dbReference type="InterPro" id="IPR000253">
    <property type="entry name" value="FHA_dom"/>
</dbReference>
<evidence type="ECO:0000259" key="6">
    <source>
        <dbReference type="PROSITE" id="PS50006"/>
    </source>
</evidence>
<evidence type="ECO:0000256" key="5">
    <source>
        <dbReference type="RuleBase" id="RU363014"/>
    </source>
</evidence>
<evidence type="ECO:0000256" key="1">
    <source>
        <dbReference type="ARBA" id="ARBA00000971"/>
    </source>
</evidence>
<dbReference type="SMART" id="SM00240">
    <property type="entry name" value="FHA"/>
    <property type="match status" value="1"/>
</dbReference>
<dbReference type="Proteomes" id="UP001491310">
    <property type="component" value="Unassembled WGS sequence"/>
</dbReference>